<evidence type="ECO:0000256" key="1">
    <source>
        <dbReference type="SAM" id="MobiDB-lite"/>
    </source>
</evidence>
<dbReference type="EMBL" id="JAUTDP010000006">
    <property type="protein sequence ID" value="KAK3398692.1"/>
    <property type="molecule type" value="Genomic_DNA"/>
</dbReference>
<feature type="compositionally biased region" description="Acidic residues" evidence="1">
    <location>
        <begin position="236"/>
        <end position="250"/>
    </location>
</feature>
<evidence type="ECO:0000313" key="2">
    <source>
        <dbReference type="EMBL" id="KAK3398692.1"/>
    </source>
</evidence>
<feature type="region of interest" description="Disordered" evidence="1">
    <location>
        <begin position="320"/>
        <end position="379"/>
    </location>
</feature>
<feature type="compositionally biased region" description="Polar residues" evidence="1">
    <location>
        <begin position="35"/>
        <end position="48"/>
    </location>
</feature>
<dbReference type="InterPro" id="IPR053029">
    <property type="entry name" value="RNA_pol_I-specific_init_factor"/>
</dbReference>
<name>A0AAE0UC54_SORBR</name>
<dbReference type="PANTHER" id="PTHR28244">
    <property type="entry name" value="RNA POLYMERASE I-SPECIFIC TRANSCRIPTION INITIATION FACTOR RRN11"/>
    <property type="match status" value="1"/>
</dbReference>
<dbReference type="PANTHER" id="PTHR28244:SF1">
    <property type="entry name" value="RNA POLYMERASE I-SPECIFIC TRANSCRIPTION INITIATION FACTOR RRN11"/>
    <property type="match status" value="1"/>
</dbReference>
<feature type="compositionally biased region" description="Acidic residues" evidence="1">
    <location>
        <begin position="326"/>
        <end position="336"/>
    </location>
</feature>
<protein>
    <submittedName>
        <fullName evidence="2">Uncharacterized protein</fullName>
    </submittedName>
</protein>
<reference evidence="2" key="1">
    <citation type="journal article" date="2023" name="Mol. Phylogenet. Evol.">
        <title>Genome-scale phylogeny and comparative genomics of the fungal order Sordariales.</title>
        <authorList>
            <person name="Hensen N."/>
            <person name="Bonometti L."/>
            <person name="Westerberg I."/>
            <person name="Brannstrom I.O."/>
            <person name="Guillou S."/>
            <person name="Cros-Aarteil S."/>
            <person name="Calhoun S."/>
            <person name="Haridas S."/>
            <person name="Kuo A."/>
            <person name="Mondo S."/>
            <person name="Pangilinan J."/>
            <person name="Riley R."/>
            <person name="LaButti K."/>
            <person name="Andreopoulos B."/>
            <person name="Lipzen A."/>
            <person name="Chen C."/>
            <person name="Yan M."/>
            <person name="Daum C."/>
            <person name="Ng V."/>
            <person name="Clum A."/>
            <person name="Steindorff A."/>
            <person name="Ohm R.A."/>
            <person name="Martin F."/>
            <person name="Silar P."/>
            <person name="Natvig D.O."/>
            <person name="Lalanne C."/>
            <person name="Gautier V."/>
            <person name="Ament-Velasquez S.L."/>
            <person name="Kruys A."/>
            <person name="Hutchinson M.I."/>
            <person name="Powell A.J."/>
            <person name="Barry K."/>
            <person name="Miller A.N."/>
            <person name="Grigoriev I.V."/>
            <person name="Debuchy R."/>
            <person name="Gladieux P."/>
            <person name="Hiltunen Thoren M."/>
            <person name="Johannesson H."/>
        </authorList>
    </citation>
    <scope>NUCLEOTIDE SEQUENCE</scope>
    <source>
        <strain evidence="2">FGSC 1904</strain>
    </source>
</reference>
<evidence type="ECO:0000313" key="3">
    <source>
        <dbReference type="Proteomes" id="UP001281003"/>
    </source>
</evidence>
<comment type="caution">
    <text evidence="2">The sequence shown here is derived from an EMBL/GenBank/DDBJ whole genome shotgun (WGS) entry which is preliminary data.</text>
</comment>
<feature type="compositionally biased region" description="Polar residues" evidence="1">
    <location>
        <begin position="352"/>
        <end position="361"/>
    </location>
</feature>
<organism evidence="2 3">
    <name type="scientific">Sordaria brevicollis</name>
    <dbReference type="NCBI Taxonomy" id="83679"/>
    <lineage>
        <taxon>Eukaryota</taxon>
        <taxon>Fungi</taxon>
        <taxon>Dikarya</taxon>
        <taxon>Ascomycota</taxon>
        <taxon>Pezizomycotina</taxon>
        <taxon>Sordariomycetes</taxon>
        <taxon>Sordariomycetidae</taxon>
        <taxon>Sordariales</taxon>
        <taxon>Sordariaceae</taxon>
        <taxon>Sordaria</taxon>
    </lineage>
</organism>
<gene>
    <name evidence="2" type="ORF">B0T20DRAFT_215651</name>
</gene>
<dbReference type="GO" id="GO:0070860">
    <property type="term" value="C:RNA polymerase I core factor complex"/>
    <property type="evidence" value="ECO:0007669"/>
    <property type="project" value="TreeGrafter"/>
</dbReference>
<feature type="region of interest" description="Disordered" evidence="1">
    <location>
        <begin position="1"/>
        <end position="115"/>
    </location>
</feature>
<feature type="compositionally biased region" description="Basic and acidic residues" evidence="1">
    <location>
        <begin position="448"/>
        <end position="487"/>
    </location>
</feature>
<feature type="compositionally biased region" description="Acidic residues" evidence="1">
    <location>
        <begin position="502"/>
        <end position="514"/>
    </location>
</feature>
<feature type="compositionally biased region" description="Low complexity" evidence="1">
    <location>
        <begin position="14"/>
        <end position="27"/>
    </location>
</feature>
<keyword evidence="3" id="KW-1185">Reference proteome</keyword>
<dbReference type="GO" id="GO:0001164">
    <property type="term" value="F:RNA polymerase I core promoter sequence-specific DNA binding"/>
    <property type="evidence" value="ECO:0007669"/>
    <property type="project" value="TreeGrafter"/>
</dbReference>
<dbReference type="Proteomes" id="UP001281003">
    <property type="component" value="Unassembled WGS sequence"/>
</dbReference>
<accession>A0AAE0UC54</accession>
<reference evidence="2" key="2">
    <citation type="submission" date="2023-07" db="EMBL/GenBank/DDBJ databases">
        <authorList>
            <consortium name="Lawrence Berkeley National Laboratory"/>
            <person name="Haridas S."/>
            <person name="Hensen N."/>
            <person name="Bonometti L."/>
            <person name="Westerberg I."/>
            <person name="Brannstrom I.O."/>
            <person name="Guillou S."/>
            <person name="Cros-Aarteil S."/>
            <person name="Calhoun S."/>
            <person name="Kuo A."/>
            <person name="Mondo S."/>
            <person name="Pangilinan J."/>
            <person name="Riley R."/>
            <person name="LaButti K."/>
            <person name="Andreopoulos B."/>
            <person name="Lipzen A."/>
            <person name="Chen C."/>
            <person name="Yanf M."/>
            <person name="Daum C."/>
            <person name="Ng V."/>
            <person name="Clum A."/>
            <person name="Steindorff A."/>
            <person name="Ohm R."/>
            <person name="Martin F."/>
            <person name="Silar P."/>
            <person name="Natvig D."/>
            <person name="Lalanne C."/>
            <person name="Gautier V."/>
            <person name="Ament-velasquez S.L."/>
            <person name="Kruys A."/>
            <person name="Hutchinson M.I."/>
            <person name="Powell A.J."/>
            <person name="Barry K."/>
            <person name="Miller A.N."/>
            <person name="Grigoriev I.V."/>
            <person name="Debuchy R."/>
            <person name="Gladieux P."/>
            <person name="Thoren M.H."/>
            <person name="Johannesson H."/>
        </authorList>
    </citation>
    <scope>NUCLEOTIDE SEQUENCE</scope>
    <source>
        <strain evidence="2">FGSC 1904</strain>
    </source>
</reference>
<dbReference type="GO" id="GO:0017025">
    <property type="term" value="F:TBP-class protein binding"/>
    <property type="evidence" value="ECO:0007669"/>
    <property type="project" value="TreeGrafter"/>
</dbReference>
<dbReference type="GO" id="GO:0042790">
    <property type="term" value="P:nucleolar large rRNA transcription by RNA polymerase I"/>
    <property type="evidence" value="ECO:0007669"/>
    <property type="project" value="TreeGrafter"/>
</dbReference>
<feature type="region of interest" description="Disordered" evidence="1">
    <location>
        <begin position="215"/>
        <end position="256"/>
    </location>
</feature>
<feature type="compositionally biased region" description="Basic residues" evidence="1">
    <location>
        <begin position="1"/>
        <end position="12"/>
    </location>
</feature>
<proteinExistence type="predicted"/>
<dbReference type="AlphaFoldDB" id="A0AAE0UC54"/>
<sequence>MDHRSPNKRKRALSTTSTSNYSTTSSTIINPLSHPPSTLKQFIPSGNSPDAPLPSTIYPDFPHKPLPSSPTSSRPRSRSRSRRDSFASSHHSHSDLDDATSTAGTTHDSDFDGQTDAATDAETLSVTSHGKPYAKRDPVRSASRIYKLHQSRVGALVAVIQRCLAEGDISLARRAFGILIRADVNGKRIDLRFGGYWEVGAEILMRAGEDRDRDRDQYDSLYGEDGTQKGTQMDLGDGDGEGQDGEDGEDAKDKREKQRLLRAARNKDQVRAYYEALIHLHPWSRMHPNKMGALDFYPALFGFEMEVCFAEHHYLTQALDRRPLDEPEEPLDDDLPMEDRFGRDDMEVDGYGQQSMDQLRSSPPLPDYSRRREDNIHPIYRLRQQKDQLRLKALEQMRDVARRMDAVMENSPYNKDVEMLRLRAMVALYVGDLCVPVSAQEPSPEGEAEGKEAEERINEEEGRSAQKAEREKARGLLEKMKELKGGELEEEDRMVLEMISGEGEEDQNEEEEEEGRGRGTFSLPLR</sequence>
<feature type="region of interest" description="Disordered" evidence="1">
    <location>
        <begin position="437"/>
        <end position="526"/>
    </location>
</feature>